<evidence type="ECO:0000313" key="8">
    <source>
        <dbReference type="Proteomes" id="UP000494245"/>
    </source>
</evidence>
<accession>A0A6V8LUM5</accession>
<sequence>MRMIRASARAFGPGLTRRLCAAFLALSLLAGCGTTLPVTPEPLPPPKASVVETARGQLGAPYRAGGDSPRSGFDCSGLVQWCYAVQGHKLPRRTEDMLKVGRPVDKADLKPGDLVFFNVTRKRWGLHVGIYTGRGRFIHSPTPGAHVREESLAERYWVRTYIGARRVQQ</sequence>
<dbReference type="EC" id="3.4.-.-" evidence="7"/>
<dbReference type="GO" id="GO:0008234">
    <property type="term" value="F:cysteine-type peptidase activity"/>
    <property type="evidence" value="ECO:0007669"/>
    <property type="project" value="UniProtKB-KW"/>
</dbReference>
<keyword evidence="2" id="KW-0645">Protease</keyword>
<dbReference type="AlphaFoldDB" id="A0A6V8LUM5"/>
<keyword evidence="3 7" id="KW-0378">Hydrolase</keyword>
<dbReference type="InterPro" id="IPR038765">
    <property type="entry name" value="Papain-like_cys_pep_sf"/>
</dbReference>
<protein>
    <submittedName>
        <fullName evidence="7">Murein DD-endopeptidase MepH</fullName>
        <ecNumber evidence="7">3.4.-.-</ecNumber>
    </submittedName>
</protein>
<dbReference type="Gene3D" id="3.90.1720.10">
    <property type="entry name" value="endopeptidase domain like (from Nostoc punctiforme)"/>
    <property type="match status" value="1"/>
</dbReference>
<comment type="caution">
    <text evidence="7">The sequence shown here is derived from an EMBL/GenBank/DDBJ whole genome shotgun (WGS) entry which is preliminary data.</text>
</comment>
<evidence type="ECO:0000256" key="1">
    <source>
        <dbReference type="ARBA" id="ARBA00007074"/>
    </source>
</evidence>
<reference evidence="7 8" key="1">
    <citation type="submission" date="2020-04" db="EMBL/GenBank/DDBJ databases">
        <authorList>
            <consortium name="Desulfovibrio sp. FSS-1 genome sequencing consortium"/>
            <person name="Shimoshige H."/>
            <person name="Kobayashi H."/>
            <person name="Maekawa T."/>
        </authorList>
    </citation>
    <scope>NUCLEOTIDE SEQUENCE [LARGE SCALE GENOMIC DNA]</scope>
    <source>
        <strain evidence="7 8">SIID29052-01</strain>
    </source>
</reference>
<comment type="similarity">
    <text evidence="1">Belongs to the peptidase C40 family.</text>
</comment>
<evidence type="ECO:0000256" key="5">
    <source>
        <dbReference type="SAM" id="SignalP"/>
    </source>
</evidence>
<dbReference type="PANTHER" id="PTHR47053">
    <property type="entry name" value="MUREIN DD-ENDOPEPTIDASE MEPH-RELATED"/>
    <property type="match status" value="1"/>
</dbReference>
<dbReference type="PANTHER" id="PTHR47053:SF1">
    <property type="entry name" value="MUREIN DD-ENDOPEPTIDASE MEPH-RELATED"/>
    <property type="match status" value="1"/>
</dbReference>
<dbReference type="InterPro" id="IPR000064">
    <property type="entry name" value="NLP_P60_dom"/>
</dbReference>
<keyword evidence="8" id="KW-1185">Reference proteome</keyword>
<dbReference type="PROSITE" id="PS51935">
    <property type="entry name" value="NLPC_P60"/>
    <property type="match status" value="1"/>
</dbReference>
<organism evidence="7 8">
    <name type="scientific">Fundidesulfovibrio magnetotacticus</name>
    <dbReference type="NCBI Taxonomy" id="2730080"/>
    <lineage>
        <taxon>Bacteria</taxon>
        <taxon>Pseudomonadati</taxon>
        <taxon>Thermodesulfobacteriota</taxon>
        <taxon>Desulfovibrionia</taxon>
        <taxon>Desulfovibrionales</taxon>
        <taxon>Desulfovibrionaceae</taxon>
        <taxon>Fundidesulfovibrio</taxon>
    </lineage>
</organism>
<dbReference type="SUPFAM" id="SSF54001">
    <property type="entry name" value="Cysteine proteinases"/>
    <property type="match status" value="1"/>
</dbReference>
<proteinExistence type="inferred from homology"/>
<evidence type="ECO:0000259" key="6">
    <source>
        <dbReference type="PROSITE" id="PS51935"/>
    </source>
</evidence>
<dbReference type="Pfam" id="PF00877">
    <property type="entry name" value="NLPC_P60"/>
    <property type="match status" value="1"/>
</dbReference>
<evidence type="ECO:0000256" key="2">
    <source>
        <dbReference type="ARBA" id="ARBA00022670"/>
    </source>
</evidence>
<reference evidence="7 8" key="2">
    <citation type="submission" date="2020-05" db="EMBL/GenBank/DDBJ databases">
        <title>Draft genome sequence of Desulfovibrio sp. strainFSS-1.</title>
        <authorList>
            <person name="Shimoshige H."/>
            <person name="Kobayashi H."/>
            <person name="Maekawa T."/>
        </authorList>
    </citation>
    <scope>NUCLEOTIDE SEQUENCE [LARGE SCALE GENOMIC DNA]</scope>
    <source>
        <strain evidence="7 8">SIID29052-01</strain>
    </source>
</reference>
<dbReference type="InterPro" id="IPR051202">
    <property type="entry name" value="Peptidase_C40"/>
</dbReference>
<name>A0A6V8LUM5_9BACT</name>
<dbReference type="Proteomes" id="UP000494245">
    <property type="component" value="Unassembled WGS sequence"/>
</dbReference>
<evidence type="ECO:0000256" key="4">
    <source>
        <dbReference type="ARBA" id="ARBA00022807"/>
    </source>
</evidence>
<gene>
    <name evidence="7" type="primary">mepH_1</name>
    <name evidence="7" type="ORF">NNJEOMEG_01856</name>
</gene>
<keyword evidence="5" id="KW-0732">Signal</keyword>
<keyword evidence="4" id="KW-0788">Thiol protease</keyword>
<evidence type="ECO:0000313" key="7">
    <source>
        <dbReference type="EMBL" id="GFK94018.1"/>
    </source>
</evidence>
<dbReference type="EMBL" id="BLTE01000007">
    <property type="protein sequence ID" value="GFK94018.1"/>
    <property type="molecule type" value="Genomic_DNA"/>
</dbReference>
<dbReference type="PROSITE" id="PS51257">
    <property type="entry name" value="PROKAR_LIPOPROTEIN"/>
    <property type="match status" value="1"/>
</dbReference>
<feature type="chain" id="PRO_5028826871" evidence="5">
    <location>
        <begin position="31"/>
        <end position="169"/>
    </location>
</feature>
<feature type="domain" description="NlpC/P60" evidence="6">
    <location>
        <begin position="44"/>
        <end position="168"/>
    </location>
</feature>
<feature type="signal peptide" evidence="5">
    <location>
        <begin position="1"/>
        <end position="30"/>
    </location>
</feature>
<dbReference type="GO" id="GO:0006508">
    <property type="term" value="P:proteolysis"/>
    <property type="evidence" value="ECO:0007669"/>
    <property type="project" value="UniProtKB-KW"/>
</dbReference>
<dbReference type="RefSeq" id="WP_235956908.1">
    <property type="nucleotide sequence ID" value="NZ_BLTE01000007.1"/>
</dbReference>
<evidence type="ECO:0000256" key="3">
    <source>
        <dbReference type="ARBA" id="ARBA00022801"/>
    </source>
</evidence>